<dbReference type="HAMAP" id="MF_00267">
    <property type="entry name" value="MinC"/>
    <property type="match status" value="1"/>
</dbReference>
<evidence type="ECO:0000259" key="7">
    <source>
        <dbReference type="Pfam" id="PF03775"/>
    </source>
</evidence>
<feature type="domain" description="Septum formation inhibitor MinC C-terminal" evidence="7">
    <location>
        <begin position="131"/>
        <end position="227"/>
    </location>
</feature>
<reference evidence="8 9" key="2">
    <citation type="journal article" date="2016" name="ISME J.">
        <title>Heterogeneous composition of key metabolic gene clusters in a vent mussel symbiont population.</title>
        <authorList>
            <person name="Ikuta T."/>
            <person name="Takaki Y."/>
            <person name="Nagai Y."/>
            <person name="Shimamura S."/>
            <person name="Tsuda M."/>
            <person name="Kawagucci S."/>
            <person name="Aoki Y."/>
            <person name="Inoue K."/>
            <person name="Teruya M."/>
            <person name="Satou K."/>
            <person name="Teruya K."/>
            <person name="Shimoji M."/>
            <person name="Tamotsu H."/>
            <person name="Hirano T."/>
            <person name="Maruyama T."/>
            <person name="Yoshida T."/>
        </authorList>
    </citation>
    <scope>NUCLEOTIDE SEQUENCE [LARGE SCALE GENOMIC DNA]</scope>
    <source>
        <strain evidence="8 9">Myojin Knoll</strain>
    </source>
</reference>
<proteinExistence type="inferred from homology"/>
<evidence type="ECO:0000256" key="5">
    <source>
        <dbReference type="ARBA" id="ARBA00025606"/>
    </source>
</evidence>
<dbReference type="KEGG" id="ebh:BSEPE_1071"/>
<evidence type="ECO:0000313" key="9">
    <source>
        <dbReference type="Proteomes" id="UP000067399"/>
    </source>
</evidence>
<keyword evidence="3 6" id="KW-0717">Septation</keyword>
<dbReference type="InterPro" id="IPR005526">
    <property type="entry name" value="Septum_form_inhib_MinC_C"/>
</dbReference>
<keyword evidence="9" id="KW-1185">Reference proteome</keyword>
<name>A0A0P0USF2_9GAMM</name>
<dbReference type="SUPFAM" id="SSF63848">
    <property type="entry name" value="Cell-division inhibitor MinC, C-terminal domain"/>
    <property type="match status" value="1"/>
</dbReference>
<dbReference type="Pfam" id="PF03775">
    <property type="entry name" value="MinC_C"/>
    <property type="match status" value="1"/>
</dbReference>
<dbReference type="PANTHER" id="PTHR34108">
    <property type="entry name" value="SEPTUM SITE-DETERMINING PROTEIN MINC"/>
    <property type="match status" value="1"/>
</dbReference>
<dbReference type="InterPro" id="IPR016098">
    <property type="entry name" value="CAP/MinC_C"/>
</dbReference>
<dbReference type="STRING" id="1303921.BSEPE_1071"/>
<dbReference type="PANTHER" id="PTHR34108:SF1">
    <property type="entry name" value="SEPTUM SITE-DETERMINING PROTEIN MINC"/>
    <property type="match status" value="1"/>
</dbReference>
<evidence type="ECO:0000256" key="3">
    <source>
        <dbReference type="ARBA" id="ARBA00023210"/>
    </source>
</evidence>
<dbReference type="Proteomes" id="UP000067399">
    <property type="component" value="Chromosome"/>
</dbReference>
<comment type="similarity">
    <text evidence="1 6">Belongs to the MinC family.</text>
</comment>
<dbReference type="GO" id="GO:1901891">
    <property type="term" value="P:regulation of cell septum assembly"/>
    <property type="evidence" value="ECO:0007669"/>
    <property type="project" value="InterPro"/>
</dbReference>
<comment type="subunit">
    <text evidence="6">Interacts with MinD and FtsZ.</text>
</comment>
<keyword evidence="2 6" id="KW-0132">Cell division</keyword>
<evidence type="ECO:0000256" key="6">
    <source>
        <dbReference type="HAMAP-Rule" id="MF_00267"/>
    </source>
</evidence>
<dbReference type="EMBL" id="AP013042">
    <property type="protein sequence ID" value="BAS68061.1"/>
    <property type="molecule type" value="Genomic_DNA"/>
</dbReference>
<dbReference type="InterPro" id="IPR036145">
    <property type="entry name" value="MinC_C_sf"/>
</dbReference>
<keyword evidence="4 6" id="KW-0131">Cell cycle</keyword>
<dbReference type="AlphaFoldDB" id="A0A0P0USF2"/>
<comment type="function">
    <text evidence="5 6">Cell division inhibitor that blocks the formation of polar Z ring septums. Rapidly oscillates between the poles of the cell to destabilize FtsZ filaments that have formed before they mature into polar Z rings. Prevents FtsZ polymerization.</text>
</comment>
<dbReference type="GO" id="GO:0000917">
    <property type="term" value="P:division septum assembly"/>
    <property type="evidence" value="ECO:0007669"/>
    <property type="project" value="UniProtKB-KW"/>
</dbReference>
<reference evidence="8 9" key="1">
    <citation type="journal article" date="2000" name="Mar. Ecol. Prog. Ser.">
        <title>Phylogenetic characterization of endosymbionts in three hydrothermal vent mussels: influence on host distributions.</title>
        <authorList>
            <person name="Fujiwara Y."/>
            <person name="Takai K."/>
            <person name="Uematsu K."/>
            <person name="Tsuchida S."/>
            <person name="Hunt J.C."/>
            <person name="Hashimoto J."/>
        </authorList>
    </citation>
    <scope>NUCLEOTIDE SEQUENCE [LARGE SCALE GENOMIC DNA]</scope>
    <source>
        <strain evidence="8 9">Myojin Knoll</strain>
    </source>
</reference>
<dbReference type="NCBIfam" id="TIGR01222">
    <property type="entry name" value="minC"/>
    <property type="match status" value="1"/>
</dbReference>
<sequence length="230" mass="24779">MTHSIEFQACDEVIYTLKISGKTTLKLHDEVVGLIEAGKGKFRCAPVILEIKDTHFQANELAVLVEILAQNQVVVIGVRSSIQELLDFAKFTGLAVFDGPSVASKIEPTKVQKVIQNIAEKNTMPKIIVGDVTSSEQVLAKDGDLALMGTVEEGADVIAQGSITTYKAMKGNAFAGVDGDTEATIVIQSFDAQLVSIAGVYKQFNTVPNKLQSQPVRVSLKNGKLKFKTL</sequence>
<accession>A0A0P0USF2</accession>
<dbReference type="GO" id="GO:0000902">
    <property type="term" value="P:cell morphogenesis"/>
    <property type="evidence" value="ECO:0007669"/>
    <property type="project" value="InterPro"/>
</dbReference>
<dbReference type="OrthoDB" id="9794530at2"/>
<protein>
    <recommendedName>
        <fullName evidence="6">Probable septum site-determining protein MinC</fullName>
    </recommendedName>
</protein>
<dbReference type="Gene3D" id="2.160.20.70">
    <property type="match status" value="1"/>
</dbReference>
<dbReference type="RefSeq" id="WP_066044900.1">
    <property type="nucleotide sequence ID" value="NZ_AP013042.1"/>
</dbReference>
<evidence type="ECO:0000256" key="1">
    <source>
        <dbReference type="ARBA" id="ARBA00006291"/>
    </source>
</evidence>
<gene>
    <name evidence="6 8" type="primary">minC</name>
    <name evidence="8" type="ORF">BSEPE_1071</name>
</gene>
<organism evidence="8 9">
    <name type="scientific">endosymbiont of Bathymodiolus septemdierum str. Myojin knoll</name>
    <dbReference type="NCBI Taxonomy" id="1303921"/>
    <lineage>
        <taxon>Bacteria</taxon>
        <taxon>Pseudomonadati</taxon>
        <taxon>Pseudomonadota</taxon>
        <taxon>Gammaproteobacteria</taxon>
        <taxon>sulfur-oxidizing symbionts</taxon>
    </lineage>
</organism>
<dbReference type="InterPro" id="IPR013033">
    <property type="entry name" value="MinC"/>
</dbReference>
<evidence type="ECO:0000256" key="4">
    <source>
        <dbReference type="ARBA" id="ARBA00023306"/>
    </source>
</evidence>
<evidence type="ECO:0000256" key="2">
    <source>
        <dbReference type="ARBA" id="ARBA00022618"/>
    </source>
</evidence>
<evidence type="ECO:0000313" key="8">
    <source>
        <dbReference type="EMBL" id="BAS68061.1"/>
    </source>
</evidence>
<dbReference type="Gene3D" id="3.30.70.260">
    <property type="match status" value="1"/>
</dbReference>